<accession>K4LCS8</accession>
<evidence type="ECO:0000313" key="2">
    <source>
        <dbReference type="Proteomes" id="UP000000467"/>
    </source>
</evidence>
<dbReference type="Proteomes" id="UP000000467">
    <property type="component" value="Chromosome"/>
</dbReference>
<keyword evidence="2" id="KW-1185">Reference proteome</keyword>
<sequence length="82" mass="9355">MGKKNKYYKGIVTGNVVVLEDGNSMPEGTKVIVIPEREIEKKPDFESDPFLTVDEWAPLIINELPGDLAHQHDHYLYGTEKR</sequence>
<protein>
    <submittedName>
        <fullName evidence="1">Uncharacterized protein</fullName>
    </submittedName>
</protein>
<dbReference type="KEGG" id="tpz:Tph_c03210"/>
<dbReference type="HOGENOM" id="CLU_2557196_0_0_9"/>
<reference evidence="1 2" key="1">
    <citation type="journal article" date="2012" name="BMC Genomics">
        <title>Genome-guided analysis of physiological and morphological traits of the fermentative acetate oxidizer Thermacetogenium phaeum.</title>
        <authorList>
            <person name="Oehler D."/>
            <person name="Poehlein A."/>
            <person name="Leimbach A."/>
            <person name="Muller N."/>
            <person name="Daniel R."/>
            <person name="Gottschalk G."/>
            <person name="Schink B."/>
        </authorList>
    </citation>
    <scope>NUCLEOTIDE SEQUENCE [LARGE SCALE GENOMIC DNA]</scope>
    <source>
        <strain evidence="2">ATCC BAA-254 / DSM 26808 / PB</strain>
    </source>
</reference>
<gene>
    <name evidence="1" type="ordered locus">Tph_c03210</name>
</gene>
<dbReference type="AlphaFoldDB" id="K4LCS8"/>
<dbReference type="RefSeq" id="WP_015049487.1">
    <property type="nucleotide sequence ID" value="NC_018870.1"/>
</dbReference>
<dbReference type="EMBL" id="CP003732">
    <property type="protein sequence ID" value="AFV10568.1"/>
    <property type="molecule type" value="Genomic_DNA"/>
</dbReference>
<dbReference type="OrthoDB" id="428699at2"/>
<dbReference type="STRING" id="1089553.Tph_c03210"/>
<organism evidence="1 2">
    <name type="scientific">Thermacetogenium phaeum (strain ATCC BAA-254 / DSM 26808 / PB)</name>
    <dbReference type="NCBI Taxonomy" id="1089553"/>
    <lineage>
        <taxon>Bacteria</taxon>
        <taxon>Bacillati</taxon>
        <taxon>Bacillota</taxon>
        <taxon>Clostridia</taxon>
        <taxon>Thermoanaerobacterales</taxon>
        <taxon>Thermoanaerobacteraceae</taxon>
        <taxon>Thermacetogenium</taxon>
    </lineage>
</organism>
<proteinExistence type="predicted"/>
<evidence type="ECO:0000313" key="1">
    <source>
        <dbReference type="EMBL" id="AFV10568.1"/>
    </source>
</evidence>
<name>K4LCS8_THEPS</name>